<reference evidence="2" key="1">
    <citation type="submission" date="2017-05" db="EMBL/GenBank/DDBJ databases">
        <authorList>
            <person name="Barney B.M."/>
        </authorList>
    </citation>
    <scope>NUCLEOTIDE SEQUENCE [LARGE SCALE GENOMIC DNA]</scope>
    <source>
        <strain evidence="2">PSBB022</strain>
    </source>
</reference>
<dbReference type="AlphaFoldDB" id="A0A266QBU1"/>
<gene>
    <name evidence="1" type="ORF">CBP51_10260</name>
</gene>
<accession>A0A266QBU1</accession>
<name>A0A266QBU1_9GAMM</name>
<protein>
    <submittedName>
        <fullName evidence="1">Uncharacterized protein</fullName>
    </submittedName>
</protein>
<keyword evidence="2" id="KW-1185">Reference proteome</keyword>
<proteinExistence type="predicted"/>
<evidence type="ECO:0000313" key="2">
    <source>
        <dbReference type="Proteomes" id="UP000216101"/>
    </source>
</evidence>
<dbReference type="Proteomes" id="UP000216101">
    <property type="component" value="Unassembled WGS sequence"/>
</dbReference>
<evidence type="ECO:0000313" key="1">
    <source>
        <dbReference type="EMBL" id="OZY87337.1"/>
    </source>
</evidence>
<organism evidence="1 2">
    <name type="scientific">Cellvibrio mixtus</name>
    <dbReference type="NCBI Taxonomy" id="39650"/>
    <lineage>
        <taxon>Bacteria</taxon>
        <taxon>Pseudomonadati</taxon>
        <taxon>Pseudomonadota</taxon>
        <taxon>Gammaproteobacteria</taxon>
        <taxon>Cellvibrionales</taxon>
        <taxon>Cellvibrionaceae</taxon>
        <taxon>Cellvibrio</taxon>
    </lineage>
</organism>
<sequence>MNPLVKSSLGIVLSLIHIIRKGWADAQGCDPAKDTTADCDCSNLFAPVPALTRGQDLQLRPTGISVAASFGLVVKC</sequence>
<dbReference type="EMBL" id="NHNI01000001">
    <property type="protein sequence ID" value="OZY87337.1"/>
    <property type="molecule type" value="Genomic_DNA"/>
</dbReference>
<comment type="caution">
    <text evidence="1">The sequence shown here is derived from an EMBL/GenBank/DDBJ whole genome shotgun (WGS) entry which is preliminary data.</text>
</comment>